<comment type="caution">
    <text evidence="2">The sequence shown here is derived from an EMBL/GenBank/DDBJ whole genome shotgun (WGS) entry which is preliminary data.</text>
</comment>
<reference evidence="2 3" key="1">
    <citation type="submission" date="2023-07" db="EMBL/GenBank/DDBJ databases">
        <title>Genomic Encyclopedia of Type Strains, Phase IV (KMG-IV): sequencing the most valuable type-strain genomes for metagenomic binning, comparative biology and taxonomic classification.</title>
        <authorList>
            <person name="Goeker M."/>
        </authorList>
    </citation>
    <scope>NUCLEOTIDE SEQUENCE [LARGE SCALE GENOMIC DNA]</scope>
    <source>
        <strain evidence="2 3">DSM 17740</strain>
    </source>
</reference>
<evidence type="ECO:0000313" key="2">
    <source>
        <dbReference type="EMBL" id="MDQ0340806.1"/>
    </source>
</evidence>
<name>A0ABU0CWM0_9BACI</name>
<keyword evidence="1" id="KW-0732">Signal</keyword>
<feature type="chain" id="PRO_5045959818" evidence="1">
    <location>
        <begin position="25"/>
        <end position="265"/>
    </location>
</feature>
<evidence type="ECO:0000256" key="1">
    <source>
        <dbReference type="SAM" id="SignalP"/>
    </source>
</evidence>
<proteinExistence type="predicted"/>
<feature type="signal peptide" evidence="1">
    <location>
        <begin position="1"/>
        <end position="24"/>
    </location>
</feature>
<accession>A0ABU0CWM0</accession>
<dbReference type="InterPro" id="IPR019613">
    <property type="entry name" value="DUF4198"/>
</dbReference>
<dbReference type="RefSeq" id="WP_307343085.1">
    <property type="nucleotide sequence ID" value="NZ_JAUSUQ010000020.1"/>
</dbReference>
<sequence>MRKIFIILGLALCILFGTISPALADPHNGWSQTNTPIVEIGQNAYIELLFGNHSDDHTSYRIDRNWRMEDSVVKVITPSGETMDITDRFFYMGELAEVDEERIGVNNYYAGSFQTKEQGAYIIAAEGNFTYGDQEKPTLRSAKSFVATSKVPTLKKAKKIKNFDKQVTPERAELIPLFNPAAVTPGTEVSAQLLLKGEPVSGVEVAVIRRSDSSDIRMQTDQEGKITWQTGEADYYLVRAEIKAENHQKDDQDYEATMTFFVQNK</sequence>
<dbReference type="Proteomes" id="UP001232445">
    <property type="component" value="Unassembled WGS sequence"/>
</dbReference>
<evidence type="ECO:0000313" key="3">
    <source>
        <dbReference type="Proteomes" id="UP001232445"/>
    </source>
</evidence>
<gene>
    <name evidence="2" type="ORF">J2S00_003646</name>
</gene>
<organism evidence="2 3">
    <name type="scientific">Caldalkalibacillus uzonensis</name>
    <dbReference type="NCBI Taxonomy" id="353224"/>
    <lineage>
        <taxon>Bacteria</taxon>
        <taxon>Bacillati</taxon>
        <taxon>Bacillota</taxon>
        <taxon>Bacilli</taxon>
        <taxon>Bacillales</taxon>
        <taxon>Bacillaceae</taxon>
        <taxon>Caldalkalibacillus</taxon>
    </lineage>
</organism>
<protein>
    <submittedName>
        <fullName evidence="2">GH25 family protein</fullName>
    </submittedName>
</protein>
<dbReference type="EMBL" id="JAUSUQ010000020">
    <property type="protein sequence ID" value="MDQ0340806.1"/>
    <property type="molecule type" value="Genomic_DNA"/>
</dbReference>
<keyword evidence="3" id="KW-1185">Reference proteome</keyword>
<dbReference type="Pfam" id="PF10670">
    <property type="entry name" value="DUF4198"/>
    <property type="match status" value="1"/>
</dbReference>